<dbReference type="NCBIfam" id="TIGR01462">
    <property type="entry name" value="greA"/>
    <property type="match status" value="1"/>
</dbReference>
<dbReference type="Pfam" id="PF03449">
    <property type="entry name" value="GreA_GreB_N"/>
    <property type="match status" value="1"/>
</dbReference>
<dbReference type="NCBIfam" id="NF001263">
    <property type="entry name" value="PRK00226.1-4"/>
    <property type="match status" value="1"/>
</dbReference>
<keyword evidence="5" id="KW-0804">Transcription</keyword>
<dbReference type="AlphaFoldDB" id="A0A381NUP5"/>
<sequence>MPRYPMTKEGESSLREELQKLKSVDRNNVVKAIAEAREHGDLKENAEYHAAKEQQGLIESRIRDIESKLANSQIIDVLDIEPTGKVIFGTTVEIQDLKDSNLTSYKIVGEDEADAKLSKISVNSPLARSLIGKSEGDLINLETPGGKKEYEILSIHHI</sequence>
<dbReference type="InterPro" id="IPR036953">
    <property type="entry name" value="GreA/GreB_C_sf"/>
</dbReference>
<dbReference type="PROSITE" id="PS00830">
    <property type="entry name" value="GREAB_2"/>
    <property type="match status" value="1"/>
</dbReference>
<evidence type="ECO:0000256" key="5">
    <source>
        <dbReference type="ARBA" id="ARBA00023163"/>
    </source>
</evidence>
<keyword evidence="4" id="KW-0238">DNA-binding</keyword>
<dbReference type="PROSITE" id="PS00829">
    <property type="entry name" value="GREAB_1"/>
    <property type="match status" value="1"/>
</dbReference>
<dbReference type="Gene3D" id="1.10.287.180">
    <property type="entry name" value="Transcription elongation factor, GreA/GreB, N-terminal domain"/>
    <property type="match status" value="1"/>
</dbReference>
<evidence type="ECO:0000256" key="7">
    <source>
        <dbReference type="ARBA" id="ARBA00030776"/>
    </source>
</evidence>
<evidence type="ECO:0000259" key="9">
    <source>
        <dbReference type="Pfam" id="PF03449"/>
    </source>
</evidence>
<dbReference type="EMBL" id="UINC01000567">
    <property type="protein sequence ID" value="SUZ57608.1"/>
    <property type="molecule type" value="Genomic_DNA"/>
</dbReference>
<dbReference type="InterPro" id="IPR018151">
    <property type="entry name" value="TF_GreA/GreB_CS"/>
</dbReference>
<protein>
    <recommendedName>
        <fullName evidence="2">Transcription elongation factor GreA</fullName>
    </recommendedName>
    <alternativeName>
        <fullName evidence="7">Transcript cleavage factor GreA</fullName>
    </alternativeName>
</protein>
<dbReference type="NCBIfam" id="NF001264">
    <property type="entry name" value="PRK00226.1-5"/>
    <property type="match status" value="1"/>
</dbReference>
<dbReference type="HAMAP" id="MF_00105">
    <property type="entry name" value="GreA_GreB"/>
    <property type="match status" value="1"/>
</dbReference>
<dbReference type="InterPro" id="IPR028624">
    <property type="entry name" value="Tscrpt_elong_fac_GreA/B"/>
</dbReference>
<comment type="similarity">
    <text evidence="1">Belongs to the GreA/GreB family.</text>
</comment>
<feature type="domain" description="Transcription elongation factor GreA/GreB C-terminal" evidence="8">
    <location>
        <begin position="82"/>
        <end position="156"/>
    </location>
</feature>
<keyword evidence="3" id="KW-0805">Transcription regulation</keyword>
<dbReference type="InterPro" id="IPR001437">
    <property type="entry name" value="Tscrpt_elong_fac_GreA/B_C"/>
</dbReference>
<evidence type="ECO:0000256" key="4">
    <source>
        <dbReference type="ARBA" id="ARBA00023125"/>
    </source>
</evidence>
<feature type="domain" description="Transcription elongation factor GreA/GreB N-terminal" evidence="9">
    <location>
        <begin position="5"/>
        <end position="74"/>
    </location>
</feature>
<proteinExistence type="inferred from homology"/>
<accession>A0A381NUP5</accession>
<evidence type="ECO:0000256" key="2">
    <source>
        <dbReference type="ARBA" id="ARBA00013729"/>
    </source>
</evidence>
<dbReference type="InterPro" id="IPR006359">
    <property type="entry name" value="Tscrpt_elong_fac_GreA"/>
</dbReference>
<dbReference type="GO" id="GO:0070063">
    <property type="term" value="F:RNA polymerase binding"/>
    <property type="evidence" value="ECO:0007669"/>
    <property type="project" value="InterPro"/>
</dbReference>
<dbReference type="NCBIfam" id="NF001261">
    <property type="entry name" value="PRK00226.1-2"/>
    <property type="match status" value="1"/>
</dbReference>
<organism evidence="10">
    <name type="scientific">marine metagenome</name>
    <dbReference type="NCBI Taxonomy" id="408172"/>
    <lineage>
        <taxon>unclassified sequences</taxon>
        <taxon>metagenomes</taxon>
        <taxon>ecological metagenomes</taxon>
    </lineage>
</organism>
<dbReference type="PANTHER" id="PTHR30437:SF4">
    <property type="entry name" value="TRANSCRIPTION ELONGATION FACTOR GREA"/>
    <property type="match status" value="1"/>
</dbReference>
<dbReference type="PANTHER" id="PTHR30437">
    <property type="entry name" value="TRANSCRIPTION ELONGATION FACTOR GREA"/>
    <property type="match status" value="1"/>
</dbReference>
<comment type="function">
    <text evidence="6">Necessary for efficient RNA polymerase transcription elongation past template-encoded arresting sites. The arresting sites in DNA have the property of trapping a certain fraction of elongating RNA polymerases that pass through, resulting in locked ternary complexes. Cleavage of the nascent transcript by cleavage factors such as GreA or GreB allows the resumption of elongation from the new 3'terminus. GreA releases sequences of 2 to 3 nucleotides.</text>
</comment>
<dbReference type="InterPro" id="IPR036805">
    <property type="entry name" value="Tscrpt_elong_fac_GreA/B_N_sf"/>
</dbReference>
<evidence type="ECO:0000256" key="1">
    <source>
        <dbReference type="ARBA" id="ARBA00008213"/>
    </source>
</evidence>
<evidence type="ECO:0000259" key="8">
    <source>
        <dbReference type="Pfam" id="PF01272"/>
    </source>
</evidence>
<dbReference type="FunFam" id="1.10.287.180:FF:000001">
    <property type="entry name" value="Transcription elongation factor GreA"/>
    <property type="match status" value="1"/>
</dbReference>
<name>A0A381NUP5_9ZZZZ</name>
<reference evidence="10" key="1">
    <citation type="submission" date="2018-05" db="EMBL/GenBank/DDBJ databases">
        <authorList>
            <person name="Lanie J.A."/>
            <person name="Ng W.-L."/>
            <person name="Kazmierczak K.M."/>
            <person name="Andrzejewski T.M."/>
            <person name="Davidsen T.M."/>
            <person name="Wayne K.J."/>
            <person name="Tettelin H."/>
            <person name="Glass J.I."/>
            <person name="Rusch D."/>
            <person name="Podicherti R."/>
            <person name="Tsui H.-C.T."/>
            <person name="Winkler M.E."/>
        </authorList>
    </citation>
    <scope>NUCLEOTIDE SEQUENCE</scope>
</reference>
<dbReference type="Pfam" id="PF01272">
    <property type="entry name" value="GreA_GreB"/>
    <property type="match status" value="1"/>
</dbReference>
<dbReference type="Gene3D" id="3.10.50.30">
    <property type="entry name" value="Transcription elongation factor, GreA/GreB, C-terminal domain"/>
    <property type="match status" value="1"/>
</dbReference>
<evidence type="ECO:0000313" key="10">
    <source>
        <dbReference type="EMBL" id="SUZ57608.1"/>
    </source>
</evidence>
<evidence type="ECO:0000256" key="6">
    <source>
        <dbReference type="ARBA" id="ARBA00024916"/>
    </source>
</evidence>
<dbReference type="InterPro" id="IPR022691">
    <property type="entry name" value="Tscrpt_elong_fac_GreA/B_N"/>
</dbReference>
<dbReference type="SUPFAM" id="SSF54534">
    <property type="entry name" value="FKBP-like"/>
    <property type="match status" value="1"/>
</dbReference>
<evidence type="ECO:0000256" key="3">
    <source>
        <dbReference type="ARBA" id="ARBA00023015"/>
    </source>
</evidence>
<dbReference type="PIRSF" id="PIRSF006092">
    <property type="entry name" value="GreA_GreB"/>
    <property type="match status" value="1"/>
</dbReference>
<dbReference type="GO" id="GO:0006354">
    <property type="term" value="P:DNA-templated transcription elongation"/>
    <property type="evidence" value="ECO:0007669"/>
    <property type="project" value="TreeGrafter"/>
</dbReference>
<dbReference type="GO" id="GO:0003677">
    <property type="term" value="F:DNA binding"/>
    <property type="evidence" value="ECO:0007669"/>
    <property type="project" value="UniProtKB-KW"/>
</dbReference>
<dbReference type="SUPFAM" id="SSF46557">
    <property type="entry name" value="GreA transcript cleavage protein, N-terminal domain"/>
    <property type="match status" value="1"/>
</dbReference>
<dbReference type="GO" id="GO:0032784">
    <property type="term" value="P:regulation of DNA-templated transcription elongation"/>
    <property type="evidence" value="ECO:0007669"/>
    <property type="project" value="InterPro"/>
</dbReference>
<dbReference type="InterPro" id="IPR023459">
    <property type="entry name" value="Tscrpt_elong_fac_GreA/B_fam"/>
</dbReference>
<gene>
    <name evidence="10" type="ORF">METZ01_LOCUS10462</name>
</gene>
<dbReference type="FunFam" id="3.10.50.30:FF:000001">
    <property type="entry name" value="Transcription elongation factor GreA"/>
    <property type="match status" value="1"/>
</dbReference>